<dbReference type="Pfam" id="PF02739">
    <property type="entry name" value="5_3_exonuc_N"/>
    <property type="match status" value="1"/>
</dbReference>
<keyword evidence="9" id="KW-1185">Reference proteome</keyword>
<dbReference type="InterPro" id="IPR020046">
    <property type="entry name" value="5-3_exonucl_a-hlix_arch_N"/>
</dbReference>
<dbReference type="InterPro" id="IPR008918">
    <property type="entry name" value="HhH2"/>
</dbReference>
<comment type="function">
    <text evidence="5">5'-3' exonuclease acting preferentially on double-stranded DNA.</text>
</comment>
<evidence type="ECO:0000256" key="6">
    <source>
        <dbReference type="ARBA" id="ARBA00050026"/>
    </source>
</evidence>
<dbReference type="GO" id="GO:0008409">
    <property type="term" value="F:5'-3' exonuclease activity"/>
    <property type="evidence" value="ECO:0007669"/>
    <property type="project" value="InterPro"/>
</dbReference>
<dbReference type="EMBL" id="JADIVZ010000007">
    <property type="protein sequence ID" value="MBF4162747.1"/>
    <property type="molecule type" value="Genomic_DNA"/>
</dbReference>
<dbReference type="InterPro" id="IPR020045">
    <property type="entry name" value="DNA_polI_H3TH"/>
</dbReference>
<protein>
    <recommendedName>
        <fullName evidence="6">5'-3' exonuclease</fullName>
    </recommendedName>
</protein>
<dbReference type="InterPro" id="IPR038969">
    <property type="entry name" value="FEN"/>
</dbReference>
<name>A0A930UZS4_9ACTN</name>
<dbReference type="Gene3D" id="1.10.150.20">
    <property type="entry name" value="5' to 3' exonuclease, C-terminal subdomain"/>
    <property type="match status" value="1"/>
</dbReference>
<evidence type="ECO:0000256" key="2">
    <source>
        <dbReference type="ARBA" id="ARBA00022801"/>
    </source>
</evidence>
<dbReference type="SUPFAM" id="SSF47807">
    <property type="entry name" value="5' to 3' exonuclease, C-terminal subdomain"/>
    <property type="match status" value="1"/>
</dbReference>
<dbReference type="AlphaFoldDB" id="A0A930UZS4"/>
<dbReference type="GO" id="GO:0003677">
    <property type="term" value="F:DNA binding"/>
    <property type="evidence" value="ECO:0007669"/>
    <property type="project" value="UniProtKB-KW"/>
</dbReference>
<comment type="caution">
    <text evidence="8">The sequence shown here is derived from an EMBL/GenBank/DDBJ whole genome shotgun (WGS) entry which is preliminary data.</text>
</comment>
<dbReference type="PANTHER" id="PTHR42646">
    <property type="entry name" value="FLAP ENDONUCLEASE XNI"/>
    <property type="match status" value="1"/>
</dbReference>
<dbReference type="InterPro" id="IPR029060">
    <property type="entry name" value="PIN-like_dom_sf"/>
</dbReference>
<dbReference type="RefSeq" id="WP_194504013.1">
    <property type="nucleotide sequence ID" value="NZ_JADIVZ010000007.1"/>
</dbReference>
<dbReference type="GO" id="GO:0017108">
    <property type="term" value="F:5'-flap endonuclease activity"/>
    <property type="evidence" value="ECO:0007669"/>
    <property type="project" value="InterPro"/>
</dbReference>
<dbReference type="SMART" id="SM00279">
    <property type="entry name" value="HhH2"/>
    <property type="match status" value="1"/>
</dbReference>
<proteinExistence type="predicted"/>
<reference evidence="8" key="1">
    <citation type="submission" date="2020-11" db="EMBL/GenBank/DDBJ databases">
        <title>Nocardioides sp. CBS4Y-1, whole genome shotgun sequence.</title>
        <authorList>
            <person name="Tuo L."/>
        </authorList>
    </citation>
    <scope>NUCLEOTIDE SEQUENCE</scope>
    <source>
        <strain evidence="8">CBS4Y-1</strain>
    </source>
</reference>
<evidence type="ECO:0000313" key="9">
    <source>
        <dbReference type="Proteomes" id="UP000656804"/>
    </source>
</evidence>
<evidence type="ECO:0000256" key="5">
    <source>
        <dbReference type="ARBA" id="ARBA00049957"/>
    </source>
</evidence>
<keyword evidence="1" id="KW-0540">Nuclease</keyword>
<evidence type="ECO:0000259" key="7">
    <source>
        <dbReference type="SMART" id="SM00475"/>
    </source>
</evidence>
<dbReference type="PANTHER" id="PTHR42646:SF2">
    <property type="entry name" value="5'-3' EXONUCLEASE FAMILY PROTEIN"/>
    <property type="match status" value="1"/>
</dbReference>
<gene>
    <name evidence="8" type="ORF">ISG29_13700</name>
</gene>
<dbReference type="SMART" id="SM00475">
    <property type="entry name" value="53EXOc"/>
    <property type="match status" value="1"/>
</dbReference>
<dbReference type="InterPro" id="IPR002421">
    <property type="entry name" value="5-3_exonuclease"/>
</dbReference>
<dbReference type="Pfam" id="PF01367">
    <property type="entry name" value="5_3_exonuc"/>
    <property type="match status" value="1"/>
</dbReference>
<keyword evidence="3 8" id="KW-0269">Exonuclease</keyword>
<evidence type="ECO:0000256" key="4">
    <source>
        <dbReference type="ARBA" id="ARBA00023125"/>
    </source>
</evidence>
<dbReference type="Proteomes" id="UP000656804">
    <property type="component" value="Unassembled WGS sequence"/>
</dbReference>
<evidence type="ECO:0000256" key="1">
    <source>
        <dbReference type="ARBA" id="ARBA00022722"/>
    </source>
</evidence>
<sequence>MPAPADRPLLLAVDAPSLLHRGHHAHVGSGRLDRGGRPAWALHGMLRLILQVLEDLTPDAVVFGLDDRRASVRAERYPAYKAGRKPKEPELVEQLDRAPGFLAALGLHAVQPEGLEADDVSASAASLAEASGWRCTIATSDRDAFAHISEHTSVLRLITGGIASAPLLTPARLHTMYGVPAAQYLEYAALRGDASDNLPGVAGIGEKSAALLLAVAGDMAAAWTDVELNAGDALRPALDDACEAEGRSRVGRRVVTALTSEGARERYDFNVEIMRGRDDLDLGLDLSRLQHPGPGVLPLDPDRVRRVVDHLDDPTLTDHALRVLARQPTGDGAAGAVAPAHR</sequence>
<evidence type="ECO:0000256" key="3">
    <source>
        <dbReference type="ARBA" id="ARBA00022839"/>
    </source>
</evidence>
<evidence type="ECO:0000313" key="8">
    <source>
        <dbReference type="EMBL" id="MBF4162747.1"/>
    </source>
</evidence>
<organism evidence="8 9">
    <name type="scientific">Nocardioides acrostichi</name>
    <dbReference type="NCBI Taxonomy" id="2784339"/>
    <lineage>
        <taxon>Bacteria</taxon>
        <taxon>Bacillati</taxon>
        <taxon>Actinomycetota</taxon>
        <taxon>Actinomycetes</taxon>
        <taxon>Propionibacteriales</taxon>
        <taxon>Nocardioidaceae</taxon>
        <taxon>Nocardioides</taxon>
    </lineage>
</organism>
<feature type="domain" description="5'-3' exonuclease" evidence="7">
    <location>
        <begin position="6"/>
        <end position="266"/>
    </location>
</feature>
<keyword evidence="4" id="KW-0238">DNA-binding</keyword>
<dbReference type="InterPro" id="IPR036279">
    <property type="entry name" value="5-3_exonuclease_C_sf"/>
</dbReference>
<keyword evidence="2" id="KW-0378">Hydrolase</keyword>
<accession>A0A930UZS4</accession>
<dbReference type="CDD" id="cd09898">
    <property type="entry name" value="H3TH_53EXO"/>
    <property type="match status" value="1"/>
</dbReference>
<dbReference type="SUPFAM" id="SSF88723">
    <property type="entry name" value="PIN domain-like"/>
    <property type="match status" value="1"/>
</dbReference>
<dbReference type="Gene3D" id="3.40.50.1010">
    <property type="entry name" value="5'-nuclease"/>
    <property type="match status" value="1"/>
</dbReference>
<dbReference type="CDD" id="cd09859">
    <property type="entry name" value="PIN_53EXO"/>
    <property type="match status" value="1"/>
</dbReference>
<dbReference type="GO" id="GO:0033567">
    <property type="term" value="P:DNA replication, Okazaki fragment processing"/>
    <property type="evidence" value="ECO:0007669"/>
    <property type="project" value="InterPro"/>
</dbReference>